<dbReference type="RefSeq" id="WP_145715904.1">
    <property type="nucleotide sequence ID" value="NZ_BAAAFY010000005.1"/>
</dbReference>
<keyword evidence="3" id="KW-1185">Reference proteome</keyword>
<comment type="caution">
    <text evidence="2">The sequence shown here is derived from an EMBL/GenBank/DDBJ whole genome shotgun (WGS) entry which is preliminary data.</text>
</comment>
<protein>
    <submittedName>
        <fullName evidence="2">Uncharacterized protein</fullName>
    </submittedName>
</protein>
<feature type="chain" id="PRO_5022138360" evidence="1">
    <location>
        <begin position="26"/>
        <end position="733"/>
    </location>
</feature>
<reference evidence="2 3" key="1">
    <citation type="journal article" date="2013" name="Stand. Genomic Sci.">
        <title>Genomic Encyclopedia of Type Strains, Phase I: The one thousand microbial genomes (KMG-I) project.</title>
        <authorList>
            <person name="Kyrpides N.C."/>
            <person name="Woyke T."/>
            <person name="Eisen J.A."/>
            <person name="Garrity G."/>
            <person name="Lilburn T.G."/>
            <person name="Beck B.J."/>
            <person name="Whitman W.B."/>
            <person name="Hugenholtz P."/>
            <person name="Klenk H.P."/>
        </authorList>
    </citation>
    <scope>NUCLEOTIDE SEQUENCE [LARGE SCALE GENOMIC DNA]</scope>
    <source>
        <strain evidence="2 3">DSM 13484</strain>
    </source>
</reference>
<name>A0A562SZR7_CHIJA</name>
<accession>A0A562SZR7</accession>
<evidence type="ECO:0000313" key="3">
    <source>
        <dbReference type="Proteomes" id="UP000316778"/>
    </source>
</evidence>
<feature type="signal peptide" evidence="1">
    <location>
        <begin position="1"/>
        <end position="25"/>
    </location>
</feature>
<dbReference type="OrthoDB" id="730885at2"/>
<sequence length="733" mass="83412">MKCSGSVLMRLVQVCFLLYSTVNQAQDKKQAGLKAILSGKKVSMENEGQVAENYFGGGYYYLNGLKLNAGIRVARLPLALQYLRQDYFYPAHAYNNTWQVRFDREGLLDNYRRQLKERLGVDDLVPKDQLLEEAKNRTNNAVKAAMDSMKQAYTIQYGEAMEGLDTVQDYVQQDVSGQFRSILSADYSQIIKEKEARLKQLLEKRGGSLKERQEASKLQKEIAAYYKLVDFYKRYQELRKQYDLSGLNKQLVQEQAERLRRYEKMMDDPESVKELAAKHLPQSGLEKFFMNVQKLNLGQQTVSLSPLSLNSYLHSGVSMEVLKDNKYLFLLVGKERDLNALYDRAVFSPLTQNDHTASGIRVGRGALDGNHTHLSLFSFKQSGALTEGRTFDMPSRSTLVLGLSNRFNIDESSSLQLEVSRSATVYDQAAYGSDTTGRKSALGRLFSNDNLGQSIALMLKYRGNFDKAGLNIGADVTYVAAGYYNPGSPFLARGTRQGMLSVRKSWWKRKLVLQLRGDLREYVYGNLTDRKWQHFSYLADARLKLPGGQQLSLKYQPVRGVQVMPGTRLLQNASDRVTVKLNLQRRVGQAFYRNMFNIAYSSSRYLLATQYTGVKTLTFTSLQSIAITGHLLYWNNTYNYARNPDGLAYLNSSYNTDAGFTWQLGKKWSASSALNYTSATGWYKQLGARQTLTAMVIRNLDLSFFIDVRTNIEQSAAYYNDLIRADWSLKYNF</sequence>
<evidence type="ECO:0000313" key="2">
    <source>
        <dbReference type="EMBL" id="TWI86250.1"/>
    </source>
</evidence>
<evidence type="ECO:0000256" key="1">
    <source>
        <dbReference type="SAM" id="SignalP"/>
    </source>
</evidence>
<dbReference type="AlphaFoldDB" id="A0A562SZR7"/>
<dbReference type="EMBL" id="VLLG01000004">
    <property type="protein sequence ID" value="TWI86250.1"/>
    <property type="molecule type" value="Genomic_DNA"/>
</dbReference>
<proteinExistence type="predicted"/>
<dbReference type="Proteomes" id="UP000316778">
    <property type="component" value="Unassembled WGS sequence"/>
</dbReference>
<keyword evidence="1" id="KW-0732">Signal</keyword>
<organism evidence="2 3">
    <name type="scientific">Chitinophaga japonensis</name>
    <name type="common">Flexibacter japonensis</name>
    <dbReference type="NCBI Taxonomy" id="104662"/>
    <lineage>
        <taxon>Bacteria</taxon>
        <taxon>Pseudomonadati</taxon>
        <taxon>Bacteroidota</taxon>
        <taxon>Chitinophagia</taxon>
        <taxon>Chitinophagales</taxon>
        <taxon>Chitinophagaceae</taxon>
        <taxon>Chitinophaga</taxon>
    </lineage>
</organism>
<gene>
    <name evidence="2" type="ORF">LX66_3502</name>
</gene>